<evidence type="ECO:0000259" key="2">
    <source>
        <dbReference type="PROSITE" id="PS50878"/>
    </source>
</evidence>
<dbReference type="InterPro" id="IPR043502">
    <property type="entry name" value="DNA/RNA_pol_sf"/>
</dbReference>
<protein>
    <recommendedName>
        <fullName evidence="1">RNA-directed DNA polymerase</fullName>
        <ecNumber evidence="1">2.7.7.49</ecNumber>
    </recommendedName>
</protein>
<dbReference type="Proteomes" id="UP000694554">
    <property type="component" value="Chromosome 19"/>
</dbReference>
<dbReference type="Ensembl" id="ENSPSNT00000021253.1">
    <property type="protein sequence ID" value="ENSPSNP00000018870.1"/>
    <property type="gene ID" value="ENSPSNG00000013878.1"/>
</dbReference>
<dbReference type="InterPro" id="IPR036691">
    <property type="entry name" value="Endo/exonu/phosph_ase_sf"/>
</dbReference>
<name>A0A8C9C293_PHOSS</name>
<dbReference type="CDD" id="cd09076">
    <property type="entry name" value="L1-EN"/>
    <property type="match status" value="1"/>
</dbReference>
<evidence type="ECO:0000313" key="4">
    <source>
        <dbReference type="Proteomes" id="UP000694554"/>
    </source>
</evidence>
<dbReference type="InterPro" id="IPR005135">
    <property type="entry name" value="Endo/exonuclease/phosphatase"/>
</dbReference>
<dbReference type="Pfam" id="PF00078">
    <property type="entry name" value="RVT_1"/>
    <property type="match status" value="1"/>
</dbReference>
<dbReference type="InterPro" id="IPR000477">
    <property type="entry name" value="RT_dom"/>
</dbReference>
<dbReference type="GO" id="GO:0003964">
    <property type="term" value="F:RNA-directed DNA polymerase activity"/>
    <property type="evidence" value="ECO:0007669"/>
    <property type="project" value="UniProtKB-EC"/>
</dbReference>
<evidence type="ECO:0000313" key="3">
    <source>
        <dbReference type="Ensembl" id="ENSPSNP00000018870.1"/>
    </source>
</evidence>
<dbReference type="PROSITE" id="PS50878">
    <property type="entry name" value="RT_POL"/>
    <property type="match status" value="1"/>
</dbReference>
<dbReference type="SUPFAM" id="SSF56672">
    <property type="entry name" value="DNA/RNA polymerases"/>
    <property type="match status" value="1"/>
</dbReference>
<sequence>MTYSSEPKTTYKMEIGTYISIITLNVNGLNAPTKRHRLAEWIQKQDPYICCLQETHFRTRDTYRLKVRGWKKIFHANGNQKKAGVAILISDKIDFKIRTIKRDKEGHYIMIKGSSQEEDITIVNIYAPNIGAPQYIRQILTTIKGEINSNTFIVGDFNTPLSPMDRSSKMKINKETQALNDTLNKMDLIDIYRTLHPKTTEYTFFSSAHGTFSRIDHILGHKSSLGKFKKTEIVSSIFSDHNAMRLDINYRKRSVKNTNTWRLNNTLLNNEVITEEIKEEIKKYLETNDNGDSTTQNLWDAAKAVLRGKFIAIQAHLKKQETSRINNLTLHLKQLEKEEQKNPKASRRKEIIKIRSEINEKEMKETIAKINKTKSWFFEKINKIDKPLARLIKKKREKTQINRIRNEKGEVTTDTAEIKKIMRDYYKQLYANKMDNLEEMDKFLEMHNLPGLNQEEIENMNRPITSTEIETVIKNLPTNKSPGPDGFTGEFYQTFREELTPILLKLFQSIAEGGTLPNSFYEATITLIPKPDKDVTKKENYRPISLMNIDAKILNKILANRIQQHIKRIIHHDQVGFIPGMQGFFDIRKSINVINHINKLKEKNHMIISIDAEKAFDKIQHPFMIETLQKVGIEGTFLNIIKAIYDKPTANIILSGENLKAFPLRSGTRQGCPLSPLLFNIVLEVLATAIREEKEIKGIQIGKEEVKLSLFADDMILYIENPKDATRKLLELINEFGKVAGYKINAQKSLAFLYTNDEKSESEIKKTLPFTIATKRIKYLGINLPKETKDLYAENYKTLMKEIKDDTNRWRDIPCSWMGRINIVKMTLLPKAIYRFNAIPIKLPLAFFTELEQKISQFVWKHKRPRIAKAILRTKKGAGGIRLPDFRLYYKATVIKTVWYWHKNRKIDQWNRIESPEINPRTYGHLIFDKGGRNVQWRKDSLFNKWCWENWTGTCKSMRLDHSLTPYTKISSKWIKDLNVRPETIKLLEENIGRTLYDINHSKILSDPPPRVMEIKTKINKWDLMKLQSFCTAKETITKTKRQPSEWEKTFASEATDKGLISKIYKQLMQLNNKKTNNPIQKWAEDLSRHFSKEDTQNANKHMKECSTSLIIREMQIKTTMRYHLTPVRMAIIKKSRNKKCWRGCGEKGTLLHCWWECELVQPLWRTVWRFLKKLQIELPYDPAIPLLGIYPEKTKIQKESCTKMFIAALFTIARTWKQPKRPSSDEWIKKMWHIYTMEYYSALKRNEIELFVMRWIDLESVIQSEVCQKEKDKYCMLTHIYGI</sequence>
<dbReference type="PANTHER" id="PTHR19446">
    <property type="entry name" value="REVERSE TRANSCRIPTASES"/>
    <property type="match status" value="1"/>
</dbReference>
<reference evidence="3" key="3">
    <citation type="submission" date="2025-09" db="UniProtKB">
        <authorList>
            <consortium name="Ensembl"/>
        </authorList>
    </citation>
    <scope>IDENTIFICATION</scope>
</reference>
<organism evidence="3 4">
    <name type="scientific">Phocoena sinus</name>
    <name type="common">Vaquita</name>
    <dbReference type="NCBI Taxonomy" id="42100"/>
    <lineage>
        <taxon>Eukaryota</taxon>
        <taxon>Metazoa</taxon>
        <taxon>Chordata</taxon>
        <taxon>Craniata</taxon>
        <taxon>Vertebrata</taxon>
        <taxon>Euteleostomi</taxon>
        <taxon>Mammalia</taxon>
        <taxon>Eutheria</taxon>
        <taxon>Laurasiatheria</taxon>
        <taxon>Artiodactyla</taxon>
        <taxon>Whippomorpha</taxon>
        <taxon>Cetacea</taxon>
        <taxon>Odontoceti</taxon>
        <taxon>Phocoenidae</taxon>
        <taxon>Phocoena</taxon>
    </lineage>
</organism>
<evidence type="ECO:0000256" key="1">
    <source>
        <dbReference type="ARBA" id="ARBA00012493"/>
    </source>
</evidence>
<dbReference type="GeneTree" id="ENSGT01150000286925"/>
<dbReference type="Gene3D" id="3.60.10.10">
    <property type="entry name" value="Endonuclease/exonuclease/phosphatase"/>
    <property type="match status" value="1"/>
</dbReference>
<dbReference type="Pfam" id="PF03372">
    <property type="entry name" value="Exo_endo_phos"/>
    <property type="match status" value="1"/>
</dbReference>
<feature type="domain" description="Reverse transcriptase" evidence="2">
    <location>
        <begin position="509"/>
        <end position="784"/>
    </location>
</feature>
<accession>A0A8C9C293</accession>
<dbReference type="EC" id="2.7.7.49" evidence="1"/>
<dbReference type="CDD" id="cd01650">
    <property type="entry name" value="RT_nLTR_like"/>
    <property type="match status" value="1"/>
</dbReference>
<dbReference type="SUPFAM" id="SSF56219">
    <property type="entry name" value="DNase I-like"/>
    <property type="match status" value="1"/>
</dbReference>
<reference evidence="3" key="1">
    <citation type="submission" date="2019-08" db="EMBL/GenBank/DDBJ databases">
        <title>Phocoena sinus (Vaquita) genome, mPhoSin1, primary haplotype.</title>
        <authorList>
            <person name="Morin P."/>
            <person name="Mountcastle J."/>
            <person name="Fungtammasan C."/>
            <person name="Rhie A."/>
            <person name="Rojas-Bracho L."/>
            <person name="Smith C.R."/>
            <person name="Taylor B.L."/>
            <person name="Gulland F.M.D."/>
            <person name="Musser W."/>
            <person name="Houck M."/>
            <person name="Haase B."/>
            <person name="Paez S."/>
            <person name="Howe K."/>
            <person name="Torrance J."/>
            <person name="Formenti G."/>
            <person name="Phillippy A."/>
            <person name="Ryder O."/>
            <person name="Jarvis E.D."/>
            <person name="Fedrigo O."/>
        </authorList>
    </citation>
    <scope>NUCLEOTIDE SEQUENCE [LARGE SCALE GENOMIC DNA]</scope>
</reference>
<reference evidence="3" key="2">
    <citation type="submission" date="2025-08" db="UniProtKB">
        <authorList>
            <consortium name="Ensembl"/>
        </authorList>
    </citation>
    <scope>IDENTIFICATION</scope>
</reference>
<keyword evidence="4" id="KW-1185">Reference proteome</keyword>
<proteinExistence type="predicted"/>